<gene>
    <name evidence="2" type="ORF">A2V54_00050</name>
</gene>
<keyword evidence="1" id="KW-0812">Transmembrane</keyword>
<keyword evidence="1" id="KW-0472">Membrane</keyword>
<dbReference type="EMBL" id="MEUW01000022">
    <property type="protein sequence ID" value="OGC44297.1"/>
    <property type="molecule type" value="Genomic_DNA"/>
</dbReference>
<reference evidence="2 3" key="1">
    <citation type="journal article" date="2016" name="Nat. Commun.">
        <title>Thousands of microbial genomes shed light on interconnected biogeochemical processes in an aquifer system.</title>
        <authorList>
            <person name="Anantharaman K."/>
            <person name="Brown C.T."/>
            <person name="Hug L.A."/>
            <person name="Sharon I."/>
            <person name="Castelle C.J."/>
            <person name="Probst A.J."/>
            <person name="Thomas B.C."/>
            <person name="Singh A."/>
            <person name="Wilkins M.J."/>
            <person name="Karaoz U."/>
            <person name="Brodie E.L."/>
            <person name="Williams K.H."/>
            <person name="Hubbard S.S."/>
            <person name="Banfield J.F."/>
        </authorList>
    </citation>
    <scope>NUCLEOTIDE SEQUENCE [LARGE SCALE GENOMIC DNA]</scope>
</reference>
<name>A0A1F4UHA0_UNCKA</name>
<protein>
    <submittedName>
        <fullName evidence="2">Uncharacterized protein</fullName>
    </submittedName>
</protein>
<dbReference type="Proteomes" id="UP000176583">
    <property type="component" value="Unassembled WGS sequence"/>
</dbReference>
<evidence type="ECO:0000313" key="2">
    <source>
        <dbReference type="EMBL" id="OGC44297.1"/>
    </source>
</evidence>
<evidence type="ECO:0000313" key="3">
    <source>
        <dbReference type="Proteomes" id="UP000176583"/>
    </source>
</evidence>
<feature type="transmembrane region" description="Helical" evidence="1">
    <location>
        <begin position="15"/>
        <end position="35"/>
    </location>
</feature>
<sequence length="352" mass="38402">MNLSETQQFILENRWKVFLALGFFILVILAIAALIQKQRESTISEEEKLPPLAVQTDTGSVIGQPDLSKLPSLDVPSTLSTYTASPLDISFTAAEAQGIAARFGITANFRQTGFEGESRIYSFSQGEETVAMTSQPRDLRYIQVGFSFSSAAVKGTLYDASTAAQKALAFTEEKELPTSNLVLSAVRYLNAEGELSAEVTDPAQAHLAEVSFARTLNGREVWGETIVDTAARVIFHRAGKGVLLNFKFMDKNITQLGEAALRPLGEAANSLREEGLVISLRPVRPDSEVILDTLNLTAFTPELVKLAYLLPRDSAYLHPVYIFEGNGQTPEGEVRAIVIVSAIQPRYVRGGE</sequence>
<comment type="caution">
    <text evidence="2">The sequence shown here is derived from an EMBL/GenBank/DDBJ whole genome shotgun (WGS) entry which is preliminary data.</text>
</comment>
<evidence type="ECO:0000256" key="1">
    <source>
        <dbReference type="SAM" id="Phobius"/>
    </source>
</evidence>
<keyword evidence="1" id="KW-1133">Transmembrane helix</keyword>
<dbReference type="AlphaFoldDB" id="A0A1F4UHA0"/>
<organism evidence="2 3">
    <name type="scientific">candidate division WWE3 bacterium RBG_19FT_COMBO_53_11</name>
    <dbReference type="NCBI Taxonomy" id="1802613"/>
    <lineage>
        <taxon>Bacteria</taxon>
        <taxon>Katanobacteria</taxon>
    </lineage>
</organism>
<accession>A0A1F4UHA0</accession>
<proteinExistence type="predicted"/>